<name>A0A9Q9ADQ2_9PEZI</name>
<feature type="chain" id="PRO_5040319586" evidence="1">
    <location>
        <begin position="19"/>
        <end position="203"/>
    </location>
</feature>
<sequence>MRAFHLLPACLIASVATAIQLSDLQPFLSALPNVLQDLIPQPLQNETAHELLKRQSNGGCPNSFRSCANLGAPSLCCMSNAVCSADTAGYVACCPSGAACTGTIGGVITAGTLNSNGALATDTSANGFATTSVATTTSMQMYTSSVSNGLVIATSTEDGQASNSGFVIAGSSVVATPGSSGMRRAQTPLIARAVVYIIELLPL</sequence>
<gene>
    <name evidence="2" type="ORF">Slin15195_G003660</name>
</gene>
<dbReference type="Proteomes" id="UP001056384">
    <property type="component" value="Chromosome 1"/>
</dbReference>
<evidence type="ECO:0000256" key="1">
    <source>
        <dbReference type="SAM" id="SignalP"/>
    </source>
</evidence>
<proteinExistence type="predicted"/>
<dbReference type="OrthoDB" id="5410926at2759"/>
<accession>A0A9Q9ADQ2</accession>
<protein>
    <submittedName>
        <fullName evidence="2">Uncharacterized protein</fullName>
    </submittedName>
</protein>
<dbReference type="PANTHER" id="PTHR39599:SF1">
    <property type="entry name" value="GPI-ANCHORED PROTEIN (EUROFUNG)"/>
    <property type="match status" value="1"/>
</dbReference>
<keyword evidence="1" id="KW-0732">Signal</keyword>
<evidence type="ECO:0000313" key="3">
    <source>
        <dbReference type="Proteomes" id="UP001056384"/>
    </source>
</evidence>
<organism evidence="2 3">
    <name type="scientific">Septoria linicola</name>
    <dbReference type="NCBI Taxonomy" id="215465"/>
    <lineage>
        <taxon>Eukaryota</taxon>
        <taxon>Fungi</taxon>
        <taxon>Dikarya</taxon>
        <taxon>Ascomycota</taxon>
        <taxon>Pezizomycotina</taxon>
        <taxon>Dothideomycetes</taxon>
        <taxon>Dothideomycetidae</taxon>
        <taxon>Mycosphaerellales</taxon>
        <taxon>Mycosphaerellaceae</taxon>
        <taxon>Septoria</taxon>
    </lineage>
</organism>
<evidence type="ECO:0000313" key="2">
    <source>
        <dbReference type="EMBL" id="USW47047.1"/>
    </source>
</evidence>
<dbReference type="AlphaFoldDB" id="A0A9Q9ADQ2"/>
<dbReference type="EMBL" id="CP099418">
    <property type="protein sequence ID" value="USW47047.1"/>
    <property type="molecule type" value="Genomic_DNA"/>
</dbReference>
<reference evidence="2" key="1">
    <citation type="submission" date="2022-06" db="EMBL/GenBank/DDBJ databases">
        <title>Complete genome sequences of two strains of the flax pathogen Septoria linicola.</title>
        <authorList>
            <person name="Lapalu N."/>
            <person name="Simon A."/>
            <person name="Demenou B."/>
            <person name="Paumier D."/>
            <person name="Guillot M.-P."/>
            <person name="Gout L."/>
            <person name="Valade R."/>
        </authorList>
    </citation>
    <scope>NUCLEOTIDE SEQUENCE</scope>
    <source>
        <strain evidence="2">SE15195</strain>
    </source>
</reference>
<feature type="signal peptide" evidence="1">
    <location>
        <begin position="1"/>
        <end position="18"/>
    </location>
</feature>
<keyword evidence="3" id="KW-1185">Reference proteome</keyword>
<dbReference type="PANTHER" id="PTHR39599">
    <property type="entry name" value="GPI-ANCHORED PROTEIN (EUROFUNG)-RELATED-RELATED"/>
    <property type="match status" value="1"/>
</dbReference>